<feature type="transmembrane region" description="Helical" evidence="1">
    <location>
        <begin position="35"/>
        <end position="54"/>
    </location>
</feature>
<keyword evidence="1" id="KW-0812">Transmembrane</keyword>
<keyword evidence="3" id="KW-1185">Reference proteome</keyword>
<proteinExistence type="predicted"/>
<evidence type="ECO:0000313" key="3">
    <source>
        <dbReference type="Proteomes" id="UP000290289"/>
    </source>
</evidence>
<feature type="transmembrane region" description="Helical" evidence="1">
    <location>
        <begin position="12"/>
        <end position="29"/>
    </location>
</feature>
<evidence type="ECO:0000313" key="2">
    <source>
        <dbReference type="EMBL" id="RXI09463.1"/>
    </source>
</evidence>
<sequence>MGSQRKEGSECVLEIFICLCVLLFYILGIENSWSCVGGFGFVGLYIVISIYNVLDSGFQNVLQTMS</sequence>
<gene>
    <name evidence="2" type="ORF">DVH24_034080</name>
</gene>
<comment type="caution">
    <text evidence="2">The sequence shown here is derived from an EMBL/GenBank/DDBJ whole genome shotgun (WGS) entry which is preliminary data.</text>
</comment>
<dbReference type="AlphaFoldDB" id="A0A498KX14"/>
<keyword evidence="1" id="KW-1133">Transmembrane helix</keyword>
<keyword evidence="1" id="KW-0472">Membrane</keyword>
<evidence type="ECO:0000256" key="1">
    <source>
        <dbReference type="SAM" id="Phobius"/>
    </source>
</evidence>
<organism evidence="2 3">
    <name type="scientific">Malus domestica</name>
    <name type="common">Apple</name>
    <name type="synonym">Pyrus malus</name>
    <dbReference type="NCBI Taxonomy" id="3750"/>
    <lineage>
        <taxon>Eukaryota</taxon>
        <taxon>Viridiplantae</taxon>
        <taxon>Streptophyta</taxon>
        <taxon>Embryophyta</taxon>
        <taxon>Tracheophyta</taxon>
        <taxon>Spermatophyta</taxon>
        <taxon>Magnoliopsida</taxon>
        <taxon>eudicotyledons</taxon>
        <taxon>Gunneridae</taxon>
        <taxon>Pentapetalae</taxon>
        <taxon>rosids</taxon>
        <taxon>fabids</taxon>
        <taxon>Rosales</taxon>
        <taxon>Rosaceae</taxon>
        <taxon>Amygdaloideae</taxon>
        <taxon>Maleae</taxon>
        <taxon>Malus</taxon>
    </lineage>
</organism>
<accession>A0A498KX14</accession>
<dbReference type="Proteomes" id="UP000290289">
    <property type="component" value="Chromosome 1"/>
</dbReference>
<protein>
    <submittedName>
        <fullName evidence="2">Uncharacterized protein</fullName>
    </submittedName>
</protein>
<dbReference type="EMBL" id="RDQH01000327">
    <property type="protein sequence ID" value="RXI09463.1"/>
    <property type="molecule type" value="Genomic_DNA"/>
</dbReference>
<name>A0A498KX14_MALDO</name>
<reference evidence="2 3" key="1">
    <citation type="submission" date="2018-10" db="EMBL/GenBank/DDBJ databases">
        <title>A high-quality apple genome assembly.</title>
        <authorList>
            <person name="Hu J."/>
        </authorList>
    </citation>
    <scope>NUCLEOTIDE SEQUENCE [LARGE SCALE GENOMIC DNA]</scope>
    <source>
        <strain evidence="3">cv. HFTH1</strain>
        <tissue evidence="2">Young leaf</tissue>
    </source>
</reference>